<dbReference type="Gene3D" id="1.25.40.20">
    <property type="entry name" value="Ankyrin repeat-containing domain"/>
    <property type="match status" value="2"/>
</dbReference>
<dbReference type="PANTHER" id="PTHR24198:SF165">
    <property type="entry name" value="ANKYRIN REPEAT-CONTAINING PROTEIN-RELATED"/>
    <property type="match status" value="1"/>
</dbReference>
<accession>A0A6G1LLP9</accession>
<reference evidence="4" key="1">
    <citation type="journal article" date="2020" name="Stud. Mycol.">
        <title>101 Dothideomycetes genomes: a test case for predicting lifestyles and emergence of pathogens.</title>
        <authorList>
            <person name="Haridas S."/>
            <person name="Albert R."/>
            <person name="Binder M."/>
            <person name="Bloem J."/>
            <person name="Labutti K."/>
            <person name="Salamov A."/>
            <person name="Andreopoulos B."/>
            <person name="Baker S."/>
            <person name="Barry K."/>
            <person name="Bills G."/>
            <person name="Bluhm B."/>
            <person name="Cannon C."/>
            <person name="Castanera R."/>
            <person name="Culley D."/>
            <person name="Daum C."/>
            <person name="Ezra D."/>
            <person name="Gonzalez J."/>
            <person name="Henrissat B."/>
            <person name="Kuo A."/>
            <person name="Liang C."/>
            <person name="Lipzen A."/>
            <person name="Lutzoni F."/>
            <person name="Magnuson J."/>
            <person name="Mondo S."/>
            <person name="Nolan M."/>
            <person name="Ohm R."/>
            <person name="Pangilinan J."/>
            <person name="Park H.-J."/>
            <person name="Ramirez L."/>
            <person name="Alfaro M."/>
            <person name="Sun H."/>
            <person name="Tritt A."/>
            <person name="Yoshinaga Y."/>
            <person name="Zwiers L.-H."/>
            <person name="Turgeon B."/>
            <person name="Goodwin S."/>
            <person name="Spatafora J."/>
            <person name="Crous P."/>
            <person name="Grigoriev I."/>
        </authorList>
    </citation>
    <scope>NUCLEOTIDE SEQUENCE</scope>
    <source>
        <strain evidence="4">CBS 116005</strain>
    </source>
</reference>
<dbReference type="Proteomes" id="UP000799436">
    <property type="component" value="Unassembled WGS sequence"/>
</dbReference>
<dbReference type="OrthoDB" id="1722345at2759"/>
<evidence type="ECO:0000256" key="2">
    <source>
        <dbReference type="ARBA" id="ARBA00023043"/>
    </source>
</evidence>
<organism evidence="4 5">
    <name type="scientific">Teratosphaeria nubilosa</name>
    <dbReference type="NCBI Taxonomy" id="161662"/>
    <lineage>
        <taxon>Eukaryota</taxon>
        <taxon>Fungi</taxon>
        <taxon>Dikarya</taxon>
        <taxon>Ascomycota</taxon>
        <taxon>Pezizomycotina</taxon>
        <taxon>Dothideomycetes</taxon>
        <taxon>Dothideomycetidae</taxon>
        <taxon>Mycosphaerellales</taxon>
        <taxon>Teratosphaeriaceae</taxon>
        <taxon>Teratosphaeria</taxon>
    </lineage>
</organism>
<dbReference type="PANTHER" id="PTHR24198">
    <property type="entry name" value="ANKYRIN REPEAT AND PROTEIN KINASE DOMAIN-CONTAINING PROTEIN"/>
    <property type="match status" value="1"/>
</dbReference>
<dbReference type="PROSITE" id="PS50088">
    <property type="entry name" value="ANK_REPEAT"/>
    <property type="match status" value="1"/>
</dbReference>
<dbReference type="AlphaFoldDB" id="A0A6G1LLP9"/>
<evidence type="ECO:0000256" key="3">
    <source>
        <dbReference type="PROSITE-ProRule" id="PRU00023"/>
    </source>
</evidence>
<protein>
    <submittedName>
        <fullName evidence="4">Ankyrin</fullName>
    </submittedName>
</protein>
<evidence type="ECO:0000256" key="1">
    <source>
        <dbReference type="ARBA" id="ARBA00022737"/>
    </source>
</evidence>
<sequence>MDYDLPQFEPVPLPAVIDDAEVLRGRHLRPEDTEIANAEALCHAGDVSAATANINQLLHAGTPVQKLQFCLLGAVLSGSEDLVQMLLNAGVPVSLVNVKPAIKRKSLQILSLFLHYGWNINESEDWCLPPLLSYAIATEPDEALISWFLSNGANPNARCEMDITPLSTAVGCAPLPVIKQLFAHCPPSTSLGGQLLHWAARRASDDAEDVVQFLLEHCQPDLNKILYEDDVFSYEVRRVVGLGTALHEAARTGRPSVVQMLIQKGTDVSIRDSCGNTALEVAEIHGNLAATALLRNAEKELSAKM</sequence>
<evidence type="ECO:0000313" key="4">
    <source>
        <dbReference type="EMBL" id="KAF2773795.1"/>
    </source>
</evidence>
<keyword evidence="5" id="KW-1185">Reference proteome</keyword>
<dbReference type="Pfam" id="PF13637">
    <property type="entry name" value="Ank_4"/>
    <property type="match status" value="1"/>
</dbReference>
<dbReference type="PROSITE" id="PS50297">
    <property type="entry name" value="ANK_REP_REGION"/>
    <property type="match status" value="1"/>
</dbReference>
<dbReference type="InterPro" id="IPR036770">
    <property type="entry name" value="Ankyrin_rpt-contain_sf"/>
</dbReference>
<keyword evidence="2 3" id="KW-0040">ANK repeat</keyword>
<dbReference type="EMBL" id="ML995809">
    <property type="protein sequence ID" value="KAF2773795.1"/>
    <property type="molecule type" value="Genomic_DNA"/>
</dbReference>
<dbReference type="SMART" id="SM00248">
    <property type="entry name" value="ANK"/>
    <property type="match status" value="5"/>
</dbReference>
<dbReference type="InterPro" id="IPR002110">
    <property type="entry name" value="Ankyrin_rpt"/>
</dbReference>
<feature type="repeat" description="ANK" evidence="3">
    <location>
        <begin position="244"/>
        <end position="273"/>
    </location>
</feature>
<dbReference type="SUPFAM" id="SSF48403">
    <property type="entry name" value="Ankyrin repeat"/>
    <property type="match status" value="1"/>
</dbReference>
<evidence type="ECO:0000313" key="5">
    <source>
        <dbReference type="Proteomes" id="UP000799436"/>
    </source>
</evidence>
<gene>
    <name evidence="4" type="ORF">EJ03DRAFT_69362</name>
</gene>
<keyword evidence="1" id="KW-0677">Repeat</keyword>
<name>A0A6G1LLP9_9PEZI</name>
<proteinExistence type="predicted"/>